<name>A0A521ECG5_SACCC</name>
<feature type="domain" description="Xylose isomerase-like TIM barrel" evidence="1">
    <location>
        <begin position="91"/>
        <end position="308"/>
    </location>
</feature>
<dbReference type="OrthoDB" id="9798407at2"/>
<keyword evidence="3" id="KW-1185">Reference proteome</keyword>
<dbReference type="InterPro" id="IPR006311">
    <property type="entry name" value="TAT_signal"/>
</dbReference>
<dbReference type="InterPro" id="IPR036237">
    <property type="entry name" value="Xyl_isomerase-like_sf"/>
</dbReference>
<accession>A0A521ECG5</accession>
<gene>
    <name evidence="2" type="ORF">SAMN06265379_108140</name>
</gene>
<dbReference type="PANTHER" id="PTHR12110">
    <property type="entry name" value="HYDROXYPYRUVATE ISOMERASE"/>
    <property type="match status" value="1"/>
</dbReference>
<dbReference type="Proteomes" id="UP000319040">
    <property type="component" value="Unassembled WGS sequence"/>
</dbReference>
<protein>
    <submittedName>
        <fullName evidence="2">Sugar phosphate isomerase/epimerase</fullName>
    </submittedName>
</protein>
<reference evidence="2 3" key="1">
    <citation type="submission" date="2017-05" db="EMBL/GenBank/DDBJ databases">
        <authorList>
            <person name="Varghese N."/>
            <person name="Submissions S."/>
        </authorList>
    </citation>
    <scope>NUCLEOTIDE SEQUENCE [LARGE SCALE GENOMIC DNA]</scope>
    <source>
        <strain evidence="2 3">DSM 27040</strain>
    </source>
</reference>
<evidence type="ECO:0000259" key="1">
    <source>
        <dbReference type="Pfam" id="PF01261"/>
    </source>
</evidence>
<dbReference type="Pfam" id="PF01261">
    <property type="entry name" value="AP_endonuc_2"/>
    <property type="match status" value="1"/>
</dbReference>
<dbReference type="PANTHER" id="PTHR12110:SF41">
    <property type="entry name" value="INOSOSE DEHYDRATASE"/>
    <property type="match status" value="1"/>
</dbReference>
<evidence type="ECO:0000313" key="3">
    <source>
        <dbReference type="Proteomes" id="UP000319040"/>
    </source>
</evidence>
<dbReference type="InterPro" id="IPR013022">
    <property type="entry name" value="Xyl_isomerase-like_TIM-brl"/>
</dbReference>
<dbReference type="PROSITE" id="PS51318">
    <property type="entry name" value="TAT"/>
    <property type="match status" value="1"/>
</dbReference>
<dbReference type="SUPFAM" id="SSF51658">
    <property type="entry name" value="Xylose isomerase-like"/>
    <property type="match status" value="1"/>
</dbReference>
<dbReference type="Gene3D" id="3.20.20.150">
    <property type="entry name" value="Divalent-metal-dependent TIM barrel enzymes"/>
    <property type="match status" value="1"/>
</dbReference>
<organism evidence="2 3">
    <name type="scientific">Saccharicrinis carchari</name>
    <dbReference type="NCBI Taxonomy" id="1168039"/>
    <lineage>
        <taxon>Bacteria</taxon>
        <taxon>Pseudomonadati</taxon>
        <taxon>Bacteroidota</taxon>
        <taxon>Bacteroidia</taxon>
        <taxon>Marinilabiliales</taxon>
        <taxon>Marinilabiliaceae</taxon>
        <taxon>Saccharicrinis</taxon>
    </lineage>
</organism>
<proteinExistence type="predicted"/>
<evidence type="ECO:0000313" key="2">
    <source>
        <dbReference type="EMBL" id="SMO81618.1"/>
    </source>
</evidence>
<dbReference type="AlphaFoldDB" id="A0A521ECG5"/>
<keyword evidence="2" id="KW-0413">Isomerase</keyword>
<dbReference type="GO" id="GO:0016853">
    <property type="term" value="F:isomerase activity"/>
    <property type="evidence" value="ECO:0007669"/>
    <property type="project" value="UniProtKB-KW"/>
</dbReference>
<dbReference type="InterPro" id="IPR050312">
    <property type="entry name" value="IolE/XylAMocC-like"/>
</dbReference>
<dbReference type="EMBL" id="FXTB01000008">
    <property type="protein sequence ID" value="SMO81618.1"/>
    <property type="molecule type" value="Genomic_DNA"/>
</dbReference>
<sequence>MCLLEKCKKNYTDENDFFVDNVLYYCFQIRFAMKTRREFLKITAAGSASMLLLGPLSACASSTIDRKSYGVGLQLYTIRDAIKADLQGSLKKVSDLGYKYLELANYADGKFYGLAPAEFKKMVSDLGMETISSHTQVEAKGITLDNAKRMAEAHARMDVKYCVQPWVNQSDRNVETYKRLIEEWNKVGGIMKDVGIQFGYHNHDFEFEPMDGIVPYYDLFMPRLDPDLVTMELDVFWAHKAGHDPVEIFEKYPGRFQLLHIKDMRNQEDSMHETKGTDMCSVGEGVIDFKRIMEARDVAGTQYIFVEDDSQGNGRPFEGIESSIKNLTTHILKS</sequence>